<gene>
    <name evidence="2" type="ORF">NQG31_07140</name>
</gene>
<evidence type="ECO:0000313" key="2">
    <source>
        <dbReference type="EMBL" id="MCT4795316.1"/>
    </source>
</evidence>
<name>A0ABT2L0F9_9BACL</name>
<dbReference type="Proteomes" id="UP001206821">
    <property type="component" value="Unassembled WGS sequence"/>
</dbReference>
<comment type="caution">
    <text evidence="2">The sequence shown here is derived from an EMBL/GenBank/DDBJ whole genome shotgun (WGS) entry which is preliminary data.</text>
</comment>
<reference evidence="2 3" key="1">
    <citation type="submission" date="2022-07" db="EMBL/GenBank/DDBJ databases">
        <title>Genomic and pangenome structural analysis of the polyextremophile Exiguobacterium.</title>
        <authorList>
            <person name="Shen L."/>
        </authorList>
    </citation>
    <scope>NUCLEOTIDE SEQUENCE [LARGE SCALE GENOMIC DNA]</scope>
    <source>
        <strain evidence="2 3">12_1</strain>
    </source>
</reference>
<evidence type="ECO:0000313" key="3">
    <source>
        <dbReference type="Proteomes" id="UP001206821"/>
    </source>
</evidence>
<protein>
    <submittedName>
        <fullName evidence="2">WYL domain-containing protein</fullName>
    </submittedName>
</protein>
<evidence type="ECO:0000259" key="1">
    <source>
        <dbReference type="Pfam" id="PF25583"/>
    </source>
</evidence>
<dbReference type="Pfam" id="PF25583">
    <property type="entry name" value="WCX"/>
    <property type="match status" value="1"/>
</dbReference>
<feature type="non-terminal residue" evidence="2">
    <location>
        <position position="1"/>
    </location>
</feature>
<dbReference type="EMBL" id="JANIEK010000022">
    <property type="protein sequence ID" value="MCT4795316.1"/>
    <property type="molecule type" value="Genomic_DNA"/>
</dbReference>
<proteinExistence type="predicted"/>
<sequence>VIFDKLGEDVSITETNGRFHIRFDAAVSDGFVFWLLSLGNQVEVIEPLTLRDHMRQTIESMAGRYSKASIH</sequence>
<dbReference type="RefSeq" id="WP_260577609.1">
    <property type="nucleotide sequence ID" value="NZ_JANIEK010000022.1"/>
</dbReference>
<feature type="domain" description="WCX" evidence="1">
    <location>
        <begin position="13"/>
        <end position="62"/>
    </location>
</feature>
<keyword evidence="3" id="KW-1185">Reference proteome</keyword>
<accession>A0ABT2L0F9</accession>
<organism evidence="2 3">
    <name type="scientific">Exiguobacterium alkaliphilum</name>
    <dbReference type="NCBI Taxonomy" id="1428684"/>
    <lineage>
        <taxon>Bacteria</taxon>
        <taxon>Bacillati</taxon>
        <taxon>Bacillota</taxon>
        <taxon>Bacilli</taxon>
        <taxon>Bacillales</taxon>
        <taxon>Bacillales Family XII. Incertae Sedis</taxon>
        <taxon>Exiguobacterium</taxon>
    </lineage>
</organism>
<dbReference type="InterPro" id="IPR057727">
    <property type="entry name" value="WCX_dom"/>
</dbReference>